<proteinExistence type="predicted"/>
<dbReference type="InParanoid" id="A0A0C2W525"/>
<protein>
    <submittedName>
        <fullName evidence="2">Uncharacterized protein</fullName>
    </submittedName>
</protein>
<dbReference type="AlphaFoldDB" id="A0A0C2W525"/>
<dbReference type="Proteomes" id="UP000054549">
    <property type="component" value="Unassembled WGS sequence"/>
</dbReference>
<accession>A0A0C2W525</accession>
<dbReference type="OrthoDB" id="3020383at2759"/>
<evidence type="ECO:0000256" key="1">
    <source>
        <dbReference type="SAM" id="MobiDB-lite"/>
    </source>
</evidence>
<name>A0A0C2W525_AMAMK</name>
<evidence type="ECO:0000313" key="2">
    <source>
        <dbReference type="EMBL" id="KIL56232.1"/>
    </source>
</evidence>
<keyword evidence="3" id="KW-1185">Reference proteome</keyword>
<reference evidence="2 3" key="1">
    <citation type="submission" date="2014-04" db="EMBL/GenBank/DDBJ databases">
        <title>Evolutionary Origins and Diversification of the Mycorrhizal Mutualists.</title>
        <authorList>
            <consortium name="DOE Joint Genome Institute"/>
            <consortium name="Mycorrhizal Genomics Consortium"/>
            <person name="Kohler A."/>
            <person name="Kuo A."/>
            <person name="Nagy L.G."/>
            <person name="Floudas D."/>
            <person name="Copeland A."/>
            <person name="Barry K.W."/>
            <person name="Cichocki N."/>
            <person name="Veneault-Fourrey C."/>
            <person name="LaButti K."/>
            <person name="Lindquist E.A."/>
            <person name="Lipzen A."/>
            <person name="Lundell T."/>
            <person name="Morin E."/>
            <person name="Murat C."/>
            <person name="Riley R."/>
            <person name="Ohm R."/>
            <person name="Sun H."/>
            <person name="Tunlid A."/>
            <person name="Henrissat B."/>
            <person name="Grigoriev I.V."/>
            <person name="Hibbett D.S."/>
            <person name="Martin F."/>
        </authorList>
    </citation>
    <scope>NUCLEOTIDE SEQUENCE [LARGE SCALE GENOMIC DNA]</scope>
    <source>
        <strain evidence="2 3">Koide BX008</strain>
    </source>
</reference>
<gene>
    <name evidence="2" type="ORF">M378DRAFT_172856</name>
</gene>
<dbReference type="EMBL" id="KN818436">
    <property type="protein sequence ID" value="KIL56232.1"/>
    <property type="molecule type" value="Genomic_DNA"/>
</dbReference>
<feature type="region of interest" description="Disordered" evidence="1">
    <location>
        <begin position="114"/>
        <end position="143"/>
    </location>
</feature>
<evidence type="ECO:0000313" key="3">
    <source>
        <dbReference type="Proteomes" id="UP000054549"/>
    </source>
</evidence>
<sequence length="225" mass="25437">MFILQWEIHPCFVSSTTPIDWTRVPEATKKYLIKQYGYDWATEEYKPLPATIGDLAKMFDETKFFGYFRSSLLTVLMDISEFGLQPTPQPPAKNGQVCFLLFAPGTREVIVGNSDRIIRNPNDDVDDDDDADADNDDDDGYDEEKKLAAEETAIAQAFDVKLEHEVSRGREEMVDITQKLGGWTASTLQSGFEDAQFAEAIMTLPITHPAHRGLMENVFRDLSSR</sequence>
<dbReference type="HOGENOM" id="CLU_057157_0_0_1"/>
<organism evidence="2 3">
    <name type="scientific">Amanita muscaria (strain Koide BX008)</name>
    <dbReference type="NCBI Taxonomy" id="946122"/>
    <lineage>
        <taxon>Eukaryota</taxon>
        <taxon>Fungi</taxon>
        <taxon>Dikarya</taxon>
        <taxon>Basidiomycota</taxon>
        <taxon>Agaricomycotina</taxon>
        <taxon>Agaricomycetes</taxon>
        <taxon>Agaricomycetidae</taxon>
        <taxon>Agaricales</taxon>
        <taxon>Pluteineae</taxon>
        <taxon>Amanitaceae</taxon>
        <taxon>Amanita</taxon>
    </lineage>
</organism>
<feature type="compositionally biased region" description="Acidic residues" evidence="1">
    <location>
        <begin position="123"/>
        <end position="142"/>
    </location>
</feature>